<dbReference type="EMBL" id="JAUORK010000001">
    <property type="protein sequence ID" value="MDO6670643.1"/>
    <property type="molecule type" value="Genomic_DNA"/>
</dbReference>
<gene>
    <name evidence="6" type="ORF">Q4535_00790</name>
</gene>
<accession>A0AAP4X065</accession>
<evidence type="ECO:0000256" key="1">
    <source>
        <dbReference type="ARBA" id="ARBA00004196"/>
    </source>
</evidence>
<protein>
    <submittedName>
        <fullName evidence="6">ABC transporter substrate-binding protein</fullName>
    </submittedName>
</protein>
<dbReference type="InterPro" id="IPR028082">
    <property type="entry name" value="Peripla_BP_I"/>
</dbReference>
<comment type="caution">
    <text evidence="6">The sequence shown here is derived from an EMBL/GenBank/DDBJ whole genome shotgun (WGS) entry which is preliminary data.</text>
</comment>
<feature type="region of interest" description="Disordered" evidence="4">
    <location>
        <begin position="420"/>
        <end position="450"/>
    </location>
</feature>
<keyword evidence="3" id="KW-0732">Signal</keyword>
<feature type="domain" description="Periplasmic binding protein" evidence="5">
    <location>
        <begin position="84"/>
        <end position="357"/>
    </location>
</feature>
<dbReference type="PANTHER" id="PTHR46847">
    <property type="entry name" value="D-ALLOSE-BINDING PERIPLASMIC PROTEIN-RELATED"/>
    <property type="match status" value="1"/>
</dbReference>
<comment type="subcellular location">
    <subcellularLocation>
        <location evidence="1">Cell envelope</location>
    </subcellularLocation>
</comment>
<dbReference type="CDD" id="cd06324">
    <property type="entry name" value="PBP1_ABC_sugar_binding-like"/>
    <property type="match status" value="1"/>
</dbReference>
<dbReference type="InterPro" id="IPR025997">
    <property type="entry name" value="SBP_2_dom"/>
</dbReference>
<proteinExistence type="inferred from homology"/>
<sequence>MSAATIRTGRAQLGLPRLIILCGCLALSGLVNASSSLSTSYSSSSDLTPRASENTQAPAYPSGQSRARGAQEAMPGRPLTATFVNPGLRGERFWDMVTDTMQAAALDLNISLEVVYAERNPYLLKKLAIQALESPAAPDYLLLVNEEQAASELLTIADGHDTHVVMLLNGLTREEALTHGTPGSLHPSWIGSVIPDNHTAGKRMATQLIKVAREGSPTRQLHGLALIGDTRTPASIARNTGMVAGFSQDQDVQIDRILEARWNTRDAEHLTAQYLKWVSRSSGQNDLIWAANDAMAEGAILALESAGLTPGVDVLVAGLNWSPEGISMVKDQRMLLTDGGHFMAGAWAMVMARDHADIEDWSPRTVNFPMSPITHDNVARYGPLLKNPDWEAADFAAFGLQASWDDYGFDPMRVLTQMLDQQASTSGSSPQATATQKKTARSSAPMDAPQ</sequence>
<reference evidence="6" key="1">
    <citation type="submission" date="2023-07" db="EMBL/GenBank/DDBJ databases">
        <title>Genome content predicts the carbon catabolic preferences of heterotrophic bacteria.</title>
        <authorList>
            <person name="Gralka M."/>
        </authorList>
    </citation>
    <scope>NUCLEOTIDE SEQUENCE</scope>
    <source>
        <strain evidence="6">C2R13</strain>
    </source>
</reference>
<dbReference type="Gene3D" id="3.40.50.2300">
    <property type="match status" value="2"/>
</dbReference>
<evidence type="ECO:0000256" key="3">
    <source>
        <dbReference type="ARBA" id="ARBA00022729"/>
    </source>
</evidence>
<dbReference type="Proteomes" id="UP001170481">
    <property type="component" value="Unassembled WGS sequence"/>
</dbReference>
<dbReference type="GO" id="GO:0030246">
    <property type="term" value="F:carbohydrate binding"/>
    <property type="evidence" value="ECO:0007669"/>
    <property type="project" value="UniProtKB-ARBA"/>
</dbReference>
<name>A0AAP4X065_9GAMM</name>
<comment type="similarity">
    <text evidence="2">Belongs to the bacterial solute-binding protein 2 family.</text>
</comment>
<dbReference type="Pfam" id="PF13407">
    <property type="entry name" value="Peripla_BP_4"/>
    <property type="match status" value="1"/>
</dbReference>
<evidence type="ECO:0000313" key="7">
    <source>
        <dbReference type="Proteomes" id="UP001170481"/>
    </source>
</evidence>
<feature type="compositionally biased region" description="Polar residues" evidence="4">
    <location>
        <begin position="420"/>
        <end position="437"/>
    </location>
</feature>
<dbReference type="SUPFAM" id="SSF53822">
    <property type="entry name" value="Periplasmic binding protein-like I"/>
    <property type="match status" value="1"/>
</dbReference>
<dbReference type="GO" id="GO:0030313">
    <property type="term" value="C:cell envelope"/>
    <property type="evidence" value="ECO:0007669"/>
    <property type="project" value="UniProtKB-SubCell"/>
</dbReference>
<evidence type="ECO:0000313" key="6">
    <source>
        <dbReference type="EMBL" id="MDO6670643.1"/>
    </source>
</evidence>
<evidence type="ECO:0000256" key="4">
    <source>
        <dbReference type="SAM" id="MobiDB-lite"/>
    </source>
</evidence>
<evidence type="ECO:0000256" key="2">
    <source>
        <dbReference type="ARBA" id="ARBA00007639"/>
    </source>
</evidence>
<feature type="compositionally biased region" description="Polar residues" evidence="4">
    <location>
        <begin position="51"/>
        <end position="65"/>
    </location>
</feature>
<dbReference type="RefSeq" id="WP_303592512.1">
    <property type="nucleotide sequence ID" value="NZ_JAUORK010000001.1"/>
</dbReference>
<dbReference type="GO" id="GO:0055085">
    <property type="term" value="P:transmembrane transport"/>
    <property type="evidence" value="ECO:0007669"/>
    <property type="project" value="UniProtKB-ARBA"/>
</dbReference>
<dbReference type="AlphaFoldDB" id="A0AAP4X065"/>
<dbReference type="PANTHER" id="PTHR46847:SF2">
    <property type="entry name" value="ABC TRANSPORTER SUGAR-BINDING PROTEIN"/>
    <property type="match status" value="1"/>
</dbReference>
<organism evidence="6 7">
    <name type="scientific">Cobetia amphilecti</name>
    <dbReference type="NCBI Taxonomy" id="1055104"/>
    <lineage>
        <taxon>Bacteria</taxon>
        <taxon>Pseudomonadati</taxon>
        <taxon>Pseudomonadota</taxon>
        <taxon>Gammaproteobacteria</taxon>
        <taxon>Oceanospirillales</taxon>
        <taxon>Halomonadaceae</taxon>
        <taxon>Cobetia</taxon>
    </lineage>
</organism>
<evidence type="ECO:0000259" key="5">
    <source>
        <dbReference type="Pfam" id="PF13407"/>
    </source>
</evidence>
<feature type="region of interest" description="Disordered" evidence="4">
    <location>
        <begin position="42"/>
        <end position="79"/>
    </location>
</feature>